<evidence type="ECO:0000313" key="2">
    <source>
        <dbReference type="Proteomes" id="UP000199101"/>
    </source>
</evidence>
<dbReference type="STRING" id="410764.GA0061103_5907"/>
<evidence type="ECO:0000313" key="1">
    <source>
        <dbReference type="EMBL" id="SCB41713.1"/>
    </source>
</evidence>
<protein>
    <submittedName>
        <fullName evidence="1">AAA domain-containing protein</fullName>
    </submittedName>
</protein>
<dbReference type="Proteomes" id="UP000199101">
    <property type="component" value="Unassembled WGS sequence"/>
</dbReference>
<gene>
    <name evidence="1" type="ORF">GA0061103_5907</name>
</gene>
<organism evidence="1 2">
    <name type="scientific">Rhizobium multihospitium</name>
    <dbReference type="NCBI Taxonomy" id="410764"/>
    <lineage>
        <taxon>Bacteria</taxon>
        <taxon>Pseudomonadati</taxon>
        <taxon>Pseudomonadota</taxon>
        <taxon>Alphaproteobacteria</taxon>
        <taxon>Hyphomicrobiales</taxon>
        <taxon>Rhizobiaceae</taxon>
        <taxon>Rhizobium/Agrobacterium group</taxon>
        <taxon>Rhizobium</taxon>
    </lineage>
</organism>
<keyword evidence="2" id="KW-1185">Reference proteome</keyword>
<dbReference type="SUPFAM" id="SSF52540">
    <property type="entry name" value="P-loop containing nucleoside triphosphate hydrolases"/>
    <property type="match status" value="1"/>
</dbReference>
<dbReference type="Pfam" id="PF13481">
    <property type="entry name" value="AAA_25"/>
    <property type="match status" value="1"/>
</dbReference>
<name>A0A1C3WNT4_9HYPH</name>
<dbReference type="AlphaFoldDB" id="A0A1C3WNT4"/>
<proteinExistence type="predicted"/>
<accession>A0A1C3WNT4</accession>
<reference evidence="2" key="1">
    <citation type="submission" date="2016-08" db="EMBL/GenBank/DDBJ databases">
        <authorList>
            <person name="Varghese N."/>
            <person name="Submissions Spin"/>
        </authorList>
    </citation>
    <scope>NUCLEOTIDE SEQUENCE [LARGE SCALE GENOMIC DNA]</scope>
    <source>
        <strain evidence="2">HAMBI 2975</strain>
    </source>
</reference>
<dbReference type="EMBL" id="FMAG01000006">
    <property type="protein sequence ID" value="SCB41713.1"/>
    <property type="molecule type" value="Genomic_DNA"/>
</dbReference>
<dbReference type="InterPro" id="IPR027417">
    <property type="entry name" value="P-loop_NTPase"/>
</dbReference>
<sequence length="384" mass="41801">MGYREADAKRANTREVIAEHSSKEAENGENVLTVVNPAEWHGKPVPVREWYVEELIPMRQVTIVNGDGGVGKSLLTLQLAAAGAMAVDTLEMNPRAGRTLYVGAEDEAEEFHRRLLDIARSHGRTLADLAGFCLIPLADRDALLAVPDKSGKMLGTPLMQSIVDRACEWQPKLIVFDTAADLFGGDEIKRGQVRQFIGMLRQLAISVNCAVILLAHPSVQGIQTGTGSSGSTAWNNSVRSRLYLTRPEAKDADTDLRILKTMKANYGTTGGEIRLRWKDGAFVLDDGKPQLGSQLLAAKAERVFKEVLSLFNRTGQNVSDVTGTSYAPAKMAKHPAAEGMSKKALADAMQRLIDSGDVRIIMEGPPSRQRKRLILASEDFGPKA</sequence>
<dbReference type="Gene3D" id="3.40.50.300">
    <property type="entry name" value="P-loop containing nucleotide triphosphate hydrolases"/>
    <property type="match status" value="1"/>
</dbReference>